<dbReference type="PANTHER" id="PTHR32328">
    <property type="entry name" value="L-SERYL-TRNA(SEC) SELENIUM TRANSFERASE"/>
    <property type="match status" value="1"/>
</dbReference>
<keyword evidence="6" id="KW-1185">Reference proteome</keyword>
<name>A0A1D3L2Q3_9EURY</name>
<dbReference type="PANTHER" id="PTHR32328:SF0">
    <property type="entry name" value="L-SERYL-TRNA(SEC) SELENIUM TRANSFERASE"/>
    <property type="match status" value="1"/>
</dbReference>
<gene>
    <name evidence="5" type="ORF">MCBB_1387</name>
</gene>
<evidence type="ECO:0000259" key="4">
    <source>
        <dbReference type="Pfam" id="PF22583"/>
    </source>
</evidence>
<dbReference type="GeneID" id="30412230"/>
<dbReference type="Pfam" id="PF03841">
    <property type="entry name" value="SelA"/>
    <property type="match status" value="1"/>
</dbReference>
<dbReference type="AlphaFoldDB" id="A0A1D3L2Q3"/>
<dbReference type="Proteomes" id="UP000094707">
    <property type="component" value="Chromosome I"/>
</dbReference>
<evidence type="ECO:0000313" key="6">
    <source>
        <dbReference type="Proteomes" id="UP000094707"/>
    </source>
</evidence>
<dbReference type="NCBIfam" id="TIGR03576">
    <property type="entry name" value="pyridox_MJ0158"/>
    <property type="match status" value="1"/>
</dbReference>
<dbReference type="Gene3D" id="3.40.640.10">
    <property type="entry name" value="Type I PLP-dependent aspartate aminotransferase-like (Major domain)"/>
    <property type="match status" value="1"/>
</dbReference>
<dbReference type="STRING" id="118062.MCBB_1387"/>
<keyword evidence="2 3" id="KW-0663">Pyridoxal phosphate</keyword>
<protein>
    <submittedName>
        <fullName evidence="5">UPF0425 pyridoxal phosphate-dependent protein</fullName>
    </submittedName>
</protein>
<feature type="modified residue" description="N6-(pyridoxal phosphate)lysine" evidence="3">
    <location>
        <position position="209"/>
    </location>
</feature>
<evidence type="ECO:0000256" key="1">
    <source>
        <dbReference type="ARBA" id="ARBA00001933"/>
    </source>
</evidence>
<organism evidence="5 6">
    <name type="scientific">Methanobacterium congolense</name>
    <dbReference type="NCBI Taxonomy" id="118062"/>
    <lineage>
        <taxon>Archaea</taxon>
        <taxon>Methanobacteriati</taxon>
        <taxon>Methanobacteriota</taxon>
        <taxon>Methanomada group</taxon>
        <taxon>Methanobacteria</taxon>
        <taxon>Methanobacteriales</taxon>
        <taxon>Methanobacteriaceae</taxon>
        <taxon>Methanobacterium</taxon>
    </lineage>
</organism>
<dbReference type="InterPro" id="IPR015424">
    <property type="entry name" value="PyrdxlP-dep_Trfase"/>
</dbReference>
<dbReference type="GO" id="GO:0004125">
    <property type="term" value="F:L-seryl-tRNA(Sec) selenium transferase activity"/>
    <property type="evidence" value="ECO:0007669"/>
    <property type="project" value="TreeGrafter"/>
</dbReference>
<dbReference type="OrthoDB" id="67852at2157"/>
<dbReference type="InterPro" id="IPR015421">
    <property type="entry name" value="PyrdxlP-dep_Trfase_major"/>
</dbReference>
<evidence type="ECO:0000313" key="5">
    <source>
        <dbReference type="EMBL" id="SCG85944.1"/>
    </source>
</evidence>
<reference evidence="5 6" key="1">
    <citation type="submission" date="2016-08" db="EMBL/GenBank/DDBJ databases">
        <authorList>
            <person name="Seilhamer J.J."/>
        </authorList>
    </citation>
    <scope>NUCLEOTIDE SEQUENCE [LARGE SCALE GENOMIC DNA]</scope>
    <source>
        <strain evidence="5">Buetzberg</strain>
    </source>
</reference>
<dbReference type="SUPFAM" id="SSF53383">
    <property type="entry name" value="PLP-dependent transferases"/>
    <property type="match status" value="1"/>
</dbReference>
<comment type="cofactor">
    <cofactor evidence="1 3">
        <name>pyridoxal 5'-phosphate</name>
        <dbReference type="ChEBI" id="CHEBI:597326"/>
    </cofactor>
</comment>
<evidence type="ECO:0000256" key="2">
    <source>
        <dbReference type="ARBA" id="ARBA00022898"/>
    </source>
</evidence>
<dbReference type="InterPro" id="IPR020033">
    <property type="entry name" value="PyrdxlP-dep_transferase_arc"/>
</dbReference>
<dbReference type="Gene3D" id="3.90.1150.70">
    <property type="match status" value="1"/>
</dbReference>
<dbReference type="EMBL" id="LT607756">
    <property type="protein sequence ID" value="SCG85944.1"/>
    <property type="molecule type" value="Genomic_DNA"/>
</dbReference>
<dbReference type="PATRIC" id="fig|129848.4.peg.1413"/>
<proteinExistence type="predicted"/>
<dbReference type="InterPro" id="IPR018319">
    <property type="entry name" value="SelA-like"/>
</dbReference>
<evidence type="ECO:0000256" key="3">
    <source>
        <dbReference type="PIRSR" id="PIRSR618319-50"/>
    </source>
</evidence>
<dbReference type="KEGG" id="mcub:MCBB_1387"/>
<accession>A0A1D3L2Q3</accession>
<dbReference type="Pfam" id="PF22583">
    <property type="entry name" value="UPF0425_C"/>
    <property type="match status" value="1"/>
</dbReference>
<sequence>MIIESSLDEVKRRESALKIIRSRVRSNGRTSIYDLTGLAGGFPLLDGDMALLETYAGPAVFEDEIQRLGREHLGGEKILALNRTSSGILAAILALVQDGDEIVHYLPKSPAHPSIPRSAELVGASYREFDDVNQFKVGEKTSLVFITGSTMDHQVVDETNFRKVVELAHEHGVPVFVDDASGARLRTVVYKQPRAMDMGADLAVTSTDKLMDGPRGGLMAGKEDIIDRVKSKALQFGLEAQPPIVVAMARALENFKPERIVEAFHTKDETYTALKEDIPSIMETPTGFMMKPEGFMAEMGAAGVETCLSKKDLAFVFAMLLLEKHSIITIPAVGMPGASATVRIDLASKDASRIERQKLIDAFKKTLHELKSIASDEGACRAVLGTSQDAQRKN</sequence>
<dbReference type="RefSeq" id="WP_071907056.1">
    <property type="nucleotide sequence ID" value="NZ_LT607756.1"/>
</dbReference>
<feature type="domain" description="UPF0425" evidence="4">
    <location>
        <begin position="280"/>
        <end position="355"/>
    </location>
</feature>
<dbReference type="InterPro" id="IPR055177">
    <property type="entry name" value="UPF0425_MJ0158-like_C"/>
</dbReference>